<feature type="region of interest" description="Disordered" evidence="1">
    <location>
        <begin position="195"/>
        <end position="230"/>
    </location>
</feature>
<dbReference type="KEGG" id="pdh:B9T62_33560"/>
<dbReference type="PANTHER" id="PTHR43143">
    <property type="entry name" value="METALLOPHOSPHOESTERASE, CALCINEURIN SUPERFAMILY"/>
    <property type="match status" value="1"/>
</dbReference>
<gene>
    <name evidence="3" type="ORF">B9T62_33560</name>
</gene>
<evidence type="ECO:0000256" key="1">
    <source>
        <dbReference type="SAM" id="MobiDB-lite"/>
    </source>
</evidence>
<dbReference type="InterPro" id="IPR051918">
    <property type="entry name" value="STPP_CPPED1"/>
</dbReference>
<dbReference type="GO" id="GO:0016787">
    <property type="term" value="F:hydrolase activity"/>
    <property type="evidence" value="ECO:0007669"/>
    <property type="project" value="InterPro"/>
</dbReference>
<evidence type="ECO:0000313" key="4">
    <source>
        <dbReference type="Proteomes" id="UP000249890"/>
    </source>
</evidence>
<dbReference type="Proteomes" id="UP000249890">
    <property type="component" value="Chromosome"/>
</dbReference>
<dbReference type="AlphaFoldDB" id="A0A2Z2KW20"/>
<organism evidence="3 4">
    <name type="scientific">Paenibacillus donghaensis</name>
    <dbReference type="NCBI Taxonomy" id="414771"/>
    <lineage>
        <taxon>Bacteria</taxon>
        <taxon>Bacillati</taxon>
        <taxon>Bacillota</taxon>
        <taxon>Bacilli</taxon>
        <taxon>Bacillales</taxon>
        <taxon>Paenibacillaceae</taxon>
        <taxon>Paenibacillus</taxon>
    </lineage>
</organism>
<dbReference type="InterPro" id="IPR004843">
    <property type="entry name" value="Calcineurin-like_PHP"/>
</dbReference>
<name>A0A2Z2KW20_9BACL</name>
<accession>A0A2Z2KW20</accession>
<dbReference type="Pfam" id="PF00149">
    <property type="entry name" value="Metallophos"/>
    <property type="match status" value="1"/>
</dbReference>
<feature type="region of interest" description="Disordered" evidence="1">
    <location>
        <begin position="158"/>
        <end position="180"/>
    </location>
</feature>
<protein>
    <submittedName>
        <fullName evidence="3">Metallophosphoesterase</fullName>
    </submittedName>
</protein>
<dbReference type="Gene3D" id="3.60.21.10">
    <property type="match status" value="2"/>
</dbReference>
<keyword evidence="4" id="KW-1185">Reference proteome</keyword>
<feature type="domain" description="Calcineurin-like phosphoesterase" evidence="2">
    <location>
        <begin position="19"/>
        <end position="133"/>
    </location>
</feature>
<reference evidence="3 4" key="1">
    <citation type="submission" date="2017-06" db="EMBL/GenBank/DDBJ databases">
        <title>Complete genome sequence of Paenibacillus donghaensis KCTC 13049T isolated from East Sea sediment, South Korea.</title>
        <authorList>
            <person name="Jung B.K."/>
            <person name="Hong S.-J."/>
            <person name="Shin J.-H."/>
        </authorList>
    </citation>
    <scope>NUCLEOTIDE SEQUENCE [LARGE SCALE GENOMIC DNA]</scope>
    <source>
        <strain evidence="3 4">KCTC 13049</strain>
    </source>
</reference>
<evidence type="ECO:0000313" key="3">
    <source>
        <dbReference type="EMBL" id="ASA26582.1"/>
    </source>
</evidence>
<dbReference type="EMBL" id="CP021780">
    <property type="protein sequence ID" value="ASA26582.1"/>
    <property type="molecule type" value="Genomic_DNA"/>
</dbReference>
<sequence>MSTHVNRHTGQQPIITFQIITDTHVTTDASHEYNLNFERALQDIAAHGQGSSGIMHIGDVTDHGFPQEYEEMVRIVNKYKAKLPDITFTLGNHDVGLGHWESRLALYEAETGMPGPYHDHWIDGYHFIFLGTEQGLPSFCDLSEQQLQWLEQKLDEQGPGGAVADWQDAGGRTAGVEAEGESVMAGRVAEVSTADEQAAGVRVADGRSAGEQAAGERDASERMAGQRVTNEQTAGARPVFLFLHQPLKDTVAGSLEAQEWYGVTQDQQLRSILAKFPQTLLFTGHTHWELEVDNTMFPGHGRTATMFNASSVAYLWTNEDKHKTGSQGYYVEVYSDRVVVRGRDFMNAAWIDSAQYEVALNLDTVSSSS</sequence>
<dbReference type="PANTHER" id="PTHR43143:SF1">
    <property type="entry name" value="SERINE_THREONINE-PROTEIN PHOSPHATASE CPPED1"/>
    <property type="match status" value="1"/>
</dbReference>
<dbReference type="OrthoDB" id="1645838at2"/>
<dbReference type="InterPro" id="IPR029052">
    <property type="entry name" value="Metallo-depent_PP-like"/>
</dbReference>
<dbReference type="SUPFAM" id="SSF56300">
    <property type="entry name" value="Metallo-dependent phosphatases"/>
    <property type="match status" value="2"/>
</dbReference>
<evidence type="ECO:0000259" key="2">
    <source>
        <dbReference type="Pfam" id="PF00149"/>
    </source>
</evidence>
<proteinExistence type="predicted"/>